<dbReference type="RefSeq" id="WP_015099630.1">
    <property type="nucleotide sequence ID" value="NC_019673.1"/>
</dbReference>
<dbReference type="EMBL" id="HE804045">
    <property type="protein sequence ID" value="CCH29518.1"/>
    <property type="molecule type" value="Genomic_DNA"/>
</dbReference>
<evidence type="ECO:0000313" key="3">
    <source>
        <dbReference type="Proteomes" id="UP000006281"/>
    </source>
</evidence>
<dbReference type="HOGENOM" id="CLU_106273_5_1_11"/>
<feature type="transmembrane region" description="Helical" evidence="1">
    <location>
        <begin position="83"/>
        <end position="102"/>
    </location>
</feature>
<name>K0JZ33_SACES</name>
<dbReference type="AlphaFoldDB" id="K0JZ33"/>
<evidence type="ECO:0000313" key="2">
    <source>
        <dbReference type="EMBL" id="CCH29518.1"/>
    </source>
</evidence>
<dbReference type="eggNOG" id="ENOG5032TF3">
    <property type="taxonomic scope" value="Bacteria"/>
</dbReference>
<dbReference type="Pfam" id="PF07332">
    <property type="entry name" value="Phage_holin_3_6"/>
    <property type="match status" value="1"/>
</dbReference>
<keyword evidence="1" id="KW-0812">Transmembrane</keyword>
<keyword evidence="1" id="KW-1133">Transmembrane helix</keyword>
<dbReference type="BioCyc" id="SESP1179773:BN6_RS10695-MONOMER"/>
<sequence length="135" mass="14219">MSTVEPGTPEDRASLGDLLGELTGDLSRLVRQELELAKAEVREEAVKAGKAGGMLAAAGYAGHLTVVLLSFAAVFGLAELIGLGWAALVIAVLWGIAGAALYSSGRAKLKRVSPKPERTVETLKEDVEWARHPTK</sequence>
<feature type="transmembrane region" description="Helical" evidence="1">
    <location>
        <begin position="57"/>
        <end position="77"/>
    </location>
</feature>
<keyword evidence="3" id="KW-1185">Reference proteome</keyword>
<dbReference type="OrthoDB" id="3216929at2"/>
<gene>
    <name evidence="2" type="ordered locus">BN6_21960</name>
</gene>
<keyword evidence="1" id="KW-0472">Membrane</keyword>
<accession>K0JZ33</accession>
<dbReference type="InterPro" id="IPR009937">
    <property type="entry name" value="Phage_holin_3_6"/>
</dbReference>
<dbReference type="PATRIC" id="fig|1179773.3.peg.2187"/>
<protein>
    <submittedName>
        <fullName evidence="2">Putative membrane protein</fullName>
    </submittedName>
</protein>
<proteinExistence type="predicted"/>
<dbReference type="STRING" id="1179773.BN6_21960"/>
<organism evidence="2 3">
    <name type="scientific">Saccharothrix espanaensis (strain ATCC 51144 / DSM 44229 / JCM 9112 / NBRC 15066 / NRRL 15764)</name>
    <dbReference type="NCBI Taxonomy" id="1179773"/>
    <lineage>
        <taxon>Bacteria</taxon>
        <taxon>Bacillati</taxon>
        <taxon>Actinomycetota</taxon>
        <taxon>Actinomycetes</taxon>
        <taxon>Pseudonocardiales</taxon>
        <taxon>Pseudonocardiaceae</taxon>
        <taxon>Saccharothrix</taxon>
    </lineage>
</organism>
<dbReference type="KEGG" id="sesp:BN6_21960"/>
<evidence type="ECO:0000256" key="1">
    <source>
        <dbReference type="SAM" id="Phobius"/>
    </source>
</evidence>
<dbReference type="Proteomes" id="UP000006281">
    <property type="component" value="Chromosome"/>
</dbReference>
<reference evidence="2 3" key="1">
    <citation type="journal article" date="2012" name="BMC Genomics">
        <title>Complete genome sequence of Saccharothrix espanaensis DSM 44229T and comparison to the other completely sequenced Pseudonocardiaceae.</title>
        <authorList>
            <person name="Strobel T."/>
            <person name="Al-Dilaimi A."/>
            <person name="Blom J."/>
            <person name="Gessner A."/>
            <person name="Kalinowski J."/>
            <person name="Luzhetska M."/>
            <person name="Puhler A."/>
            <person name="Szczepanowski R."/>
            <person name="Bechthold A."/>
            <person name="Ruckert C."/>
        </authorList>
    </citation>
    <scope>NUCLEOTIDE SEQUENCE [LARGE SCALE GENOMIC DNA]</scope>
    <source>
        <strain evidence="3">ATCC 51144 / DSM 44229 / JCM 9112 / NBRC 15066 / NRRL 15764</strain>
    </source>
</reference>